<feature type="compositionally biased region" description="Basic and acidic residues" evidence="1">
    <location>
        <begin position="114"/>
        <end position="127"/>
    </location>
</feature>
<accession>A0A3R7NCR7</accession>
<dbReference type="EMBL" id="MKKU01000286">
    <property type="protein sequence ID" value="RNF16668.1"/>
    <property type="molecule type" value="Genomic_DNA"/>
</dbReference>
<reference evidence="2 3" key="1">
    <citation type="journal article" date="2018" name="BMC Genomics">
        <title>Genomic comparison of Trypanosoma conorhini and Trypanosoma rangeli to Trypanosoma cruzi strains of high and low virulence.</title>
        <authorList>
            <person name="Bradwell K.R."/>
            <person name="Koparde V.N."/>
            <person name="Matveyev A.V."/>
            <person name="Serrano M.G."/>
            <person name="Alves J.M."/>
            <person name="Parikh H."/>
            <person name="Huang B."/>
            <person name="Lee V."/>
            <person name="Espinosa-Alvarez O."/>
            <person name="Ortiz P.A."/>
            <person name="Costa-Martins A.G."/>
            <person name="Teixeira M.M."/>
            <person name="Buck G.A."/>
        </authorList>
    </citation>
    <scope>NUCLEOTIDE SEQUENCE [LARGE SCALE GENOMIC DNA]</scope>
    <source>
        <strain evidence="2 3">025E</strain>
    </source>
</reference>
<evidence type="ECO:0000313" key="2">
    <source>
        <dbReference type="EMBL" id="RNF16668.1"/>
    </source>
</evidence>
<organism evidence="2 3">
    <name type="scientific">Trypanosoma conorhini</name>
    <dbReference type="NCBI Taxonomy" id="83891"/>
    <lineage>
        <taxon>Eukaryota</taxon>
        <taxon>Discoba</taxon>
        <taxon>Euglenozoa</taxon>
        <taxon>Kinetoplastea</taxon>
        <taxon>Metakinetoplastina</taxon>
        <taxon>Trypanosomatida</taxon>
        <taxon>Trypanosomatidae</taxon>
        <taxon>Trypanosoma</taxon>
    </lineage>
</organism>
<protein>
    <submittedName>
        <fullName evidence="2">Uncharacterized protein</fullName>
    </submittedName>
</protein>
<proteinExistence type="predicted"/>
<dbReference type="OrthoDB" id="242504at2759"/>
<comment type="caution">
    <text evidence="2">The sequence shown here is derived from an EMBL/GenBank/DDBJ whole genome shotgun (WGS) entry which is preliminary data.</text>
</comment>
<keyword evidence="3" id="KW-1185">Reference proteome</keyword>
<dbReference type="AlphaFoldDB" id="A0A3R7NCR7"/>
<feature type="compositionally biased region" description="Polar residues" evidence="1">
    <location>
        <begin position="184"/>
        <end position="193"/>
    </location>
</feature>
<sequence length="214" mass="24001">MTSSAEYASMMEMDEALIRYFLAGPEEVAEKNLNDLLELKALVQPLDPKVAWDVVRRNCGNRPATIECLRKLGKMHSGTTAMNGVKGRAHEKKEKSFFGWLFKKKTKRATSMSSHEDESSNSNHHDTPPPAEFVENTSSHTIPDESSAEPITNEKAQGAGQFLLARPFIKRTPEEEELSREYNFASSPNNASSVKPEASEEFQKIFNQFVKSMS</sequence>
<evidence type="ECO:0000256" key="1">
    <source>
        <dbReference type="SAM" id="MobiDB-lite"/>
    </source>
</evidence>
<dbReference type="GeneID" id="40318748"/>
<gene>
    <name evidence="2" type="ORF">Tco025E_05137</name>
</gene>
<feature type="region of interest" description="Disordered" evidence="1">
    <location>
        <begin position="109"/>
        <end position="159"/>
    </location>
</feature>
<dbReference type="Proteomes" id="UP000284403">
    <property type="component" value="Unassembled WGS sequence"/>
</dbReference>
<feature type="region of interest" description="Disordered" evidence="1">
    <location>
        <begin position="174"/>
        <end position="198"/>
    </location>
</feature>
<evidence type="ECO:0000313" key="3">
    <source>
        <dbReference type="Proteomes" id="UP000284403"/>
    </source>
</evidence>
<dbReference type="RefSeq" id="XP_029227879.1">
    <property type="nucleotide sequence ID" value="XM_029372040.1"/>
</dbReference>
<name>A0A3R7NCR7_9TRYP</name>